<proteinExistence type="predicted"/>
<feature type="compositionally biased region" description="Low complexity" evidence="1">
    <location>
        <begin position="67"/>
        <end position="83"/>
    </location>
</feature>
<feature type="region of interest" description="Disordered" evidence="1">
    <location>
        <begin position="67"/>
        <end position="95"/>
    </location>
</feature>
<dbReference type="AlphaFoldDB" id="A0A376AGI6"/>
<name>A0A376AGI6_9HYPH</name>
<dbReference type="EMBL" id="UEYP01000002">
    <property type="protein sequence ID" value="SSC66593.1"/>
    <property type="molecule type" value="Genomic_DNA"/>
</dbReference>
<evidence type="ECO:0000256" key="1">
    <source>
        <dbReference type="SAM" id="MobiDB-lite"/>
    </source>
</evidence>
<evidence type="ECO:0000313" key="3">
    <source>
        <dbReference type="Proteomes" id="UP000254764"/>
    </source>
</evidence>
<sequence>MQTALIVMTILGCDDSVTQCHYVATAQEHFVSVALCDAASEKILAGYSGVSYPMLVAVCQPPDTQAEVAAPPAGAAKPAIADPTPLPGPAASLPESERQSLAARAVGKIRKVLPDTQDIRMVFETPLHVVADGYSWVAKKISP</sequence>
<dbReference type="RefSeq" id="WP_115669358.1">
    <property type="nucleotide sequence ID" value="NZ_UEYP01000002.1"/>
</dbReference>
<accession>A0A376AGI6</accession>
<dbReference type="Proteomes" id="UP000254764">
    <property type="component" value="Unassembled WGS sequence"/>
</dbReference>
<gene>
    <name evidence="2" type="ORF">RHIZ70_2301</name>
</gene>
<dbReference type="OrthoDB" id="7916376at2"/>
<evidence type="ECO:0000313" key="2">
    <source>
        <dbReference type="EMBL" id="SSC66593.1"/>
    </source>
</evidence>
<organism evidence="2 3">
    <name type="scientific">Ciceribacter selenitireducens ATCC BAA-1503</name>
    <dbReference type="NCBI Taxonomy" id="1336235"/>
    <lineage>
        <taxon>Bacteria</taxon>
        <taxon>Pseudomonadati</taxon>
        <taxon>Pseudomonadota</taxon>
        <taxon>Alphaproteobacteria</taxon>
        <taxon>Hyphomicrobiales</taxon>
        <taxon>Rhizobiaceae</taxon>
        <taxon>Ciceribacter</taxon>
    </lineage>
</organism>
<keyword evidence="3" id="KW-1185">Reference proteome</keyword>
<reference evidence="3" key="1">
    <citation type="submission" date="2018-07" db="EMBL/GenBank/DDBJ databases">
        <authorList>
            <person name="Peiro R."/>
            <person name="Begona"/>
            <person name="Cbmso G."/>
            <person name="Lopez M."/>
            <person name="Gonzalez S."/>
        </authorList>
    </citation>
    <scope>NUCLEOTIDE SEQUENCE [LARGE SCALE GENOMIC DNA]</scope>
</reference>
<protein>
    <submittedName>
        <fullName evidence="2">Uncharacterized protein</fullName>
    </submittedName>
</protein>